<dbReference type="SUPFAM" id="SSF74650">
    <property type="entry name" value="Galactose mutarotase-like"/>
    <property type="match status" value="1"/>
</dbReference>
<dbReference type="GO" id="GO:0033499">
    <property type="term" value="P:galactose catabolic process via UDP-galactose, Leloir pathway"/>
    <property type="evidence" value="ECO:0007669"/>
    <property type="project" value="TreeGrafter"/>
</dbReference>
<proteinExistence type="inferred from homology"/>
<dbReference type="Pfam" id="PF01263">
    <property type="entry name" value="Aldose_epim"/>
    <property type="match status" value="1"/>
</dbReference>
<dbReference type="InterPro" id="IPR014718">
    <property type="entry name" value="GH-type_carb-bd"/>
</dbReference>
<dbReference type="InterPro" id="IPR011013">
    <property type="entry name" value="Gal_mutarotase_sf_dom"/>
</dbReference>
<evidence type="ECO:0000256" key="9">
    <source>
        <dbReference type="ARBA" id="ARBA00022490"/>
    </source>
</evidence>
<dbReference type="FunFam" id="2.70.98.10:FF:000003">
    <property type="entry name" value="Aldose 1-epimerase"/>
    <property type="match status" value="1"/>
</dbReference>
<evidence type="ECO:0000256" key="18">
    <source>
        <dbReference type="SAM" id="MobiDB-lite"/>
    </source>
</evidence>
<comment type="cofactor">
    <cofactor evidence="2">
        <name>Ca(2+)</name>
        <dbReference type="ChEBI" id="CHEBI:29108"/>
    </cofactor>
</comment>
<evidence type="ECO:0000256" key="1">
    <source>
        <dbReference type="ARBA" id="ARBA00001614"/>
    </source>
</evidence>
<dbReference type="PROSITE" id="PS51257">
    <property type="entry name" value="PROKAR_LIPOPROTEIN"/>
    <property type="match status" value="1"/>
</dbReference>
<dbReference type="InterPro" id="IPR015443">
    <property type="entry name" value="Aldose_1-epimerase"/>
</dbReference>
<organism evidence="19 20">
    <name type="scientific">Larkinella arboricola</name>
    <dbReference type="NCBI Taxonomy" id="643671"/>
    <lineage>
        <taxon>Bacteria</taxon>
        <taxon>Pseudomonadati</taxon>
        <taxon>Bacteroidota</taxon>
        <taxon>Cytophagia</taxon>
        <taxon>Cytophagales</taxon>
        <taxon>Spirosomataceae</taxon>
        <taxon>Larkinella</taxon>
    </lineage>
</organism>
<gene>
    <name evidence="19" type="ORF">LX87_03211</name>
</gene>
<evidence type="ECO:0000256" key="5">
    <source>
        <dbReference type="ARBA" id="ARBA00006206"/>
    </source>
</evidence>
<evidence type="ECO:0000256" key="17">
    <source>
        <dbReference type="PIRSR" id="PIRSR005096-3"/>
    </source>
</evidence>
<feature type="binding site" evidence="16">
    <location>
        <position position="291"/>
    </location>
    <ligand>
        <name>beta-D-galactose</name>
        <dbReference type="ChEBI" id="CHEBI:27667"/>
    </ligand>
</feature>
<feature type="active site" description="Proton donor" evidence="15">
    <location>
        <position position="219"/>
    </location>
</feature>
<dbReference type="NCBIfam" id="NF008277">
    <property type="entry name" value="PRK11055.1"/>
    <property type="match status" value="1"/>
</dbReference>
<dbReference type="OrthoDB" id="9779408at2"/>
<evidence type="ECO:0000256" key="7">
    <source>
        <dbReference type="ARBA" id="ARBA00013185"/>
    </source>
</evidence>
<comment type="caution">
    <text evidence="19">The sequence shown here is derived from an EMBL/GenBank/DDBJ whole genome shotgun (WGS) entry which is preliminary data.</text>
</comment>
<keyword evidence="10" id="KW-0597">Phosphoprotein</keyword>
<evidence type="ECO:0000256" key="15">
    <source>
        <dbReference type="PIRSR" id="PIRSR005096-1"/>
    </source>
</evidence>
<reference evidence="19 20" key="1">
    <citation type="submission" date="2018-06" db="EMBL/GenBank/DDBJ databases">
        <title>Genomic Encyclopedia of Archaeal and Bacterial Type Strains, Phase II (KMG-II): from individual species to whole genera.</title>
        <authorList>
            <person name="Goeker M."/>
        </authorList>
    </citation>
    <scope>NUCLEOTIDE SEQUENCE [LARGE SCALE GENOMIC DNA]</scope>
    <source>
        <strain evidence="19 20">DSM 21851</strain>
    </source>
</reference>
<dbReference type="InterPro" id="IPR008183">
    <property type="entry name" value="Aldose_1/G6P_1-epimerase"/>
</dbReference>
<evidence type="ECO:0000256" key="16">
    <source>
        <dbReference type="PIRSR" id="PIRSR005096-2"/>
    </source>
</evidence>
<evidence type="ECO:0000256" key="10">
    <source>
        <dbReference type="ARBA" id="ARBA00022553"/>
    </source>
</evidence>
<dbReference type="GO" id="GO:0005737">
    <property type="term" value="C:cytoplasm"/>
    <property type="evidence" value="ECO:0007669"/>
    <property type="project" value="UniProtKB-SubCell"/>
</dbReference>
<feature type="active site" description="Proton acceptor" evidence="15">
    <location>
        <position position="357"/>
    </location>
</feature>
<dbReference type="RefSeq" id="WP_111629275.1">
    <property type="nucleotide sequence ID" value="NZ_QLMC01000004.1"/>
</dbReference>
<dbReference type="PROSITE" id="PS00545">
    <property type="entry name" value="ALDOSE_1_EPIMERASE"/>
    <property type="match status" value="1"/>
</dbReference>
<dbReference type="InterPro" id="IPR018052">
    <property type="entry name" value="Ald1_epimerase_CS"/>
</dbReference>
<name>A0A327WVI6_LARAB</name>
<comment type="similarity">
    <text evidence="5 14">Belongs to the aldose epimerase family.</text>
</comment>
<evidence type="ECO:0000256" key="3">
    <source>
        <dbReference type="ARBA" id="ARBA00004496"/>
    </source>
</evidence>
<keyword evidence="13 14" id="KW-0119">Carbohydrate metabolism</keyword>
<comment type="catalytic activity">
    <reaction evidence="1 14">
        <text>alpha-D-glucose = beta-D-glucose</text>
        <dbReference type="Rhea" id="RHEA:10264"/>
        <dbReference type="ChEBI" id="CHEBI:15903"/>
        <dbReference type="ChEBI" id="CHEBI:17925"/>
        <dbReference type="EC" id="5.1.3.3"/>
    </reaction>
</comment>
<dbReference type="UniPathway" id="UPA00242"/>
<feature type="binding site" evidence="17">
    <location>
        <begin position="219"/>
        <end position="221"/>
    </location>
    <ligand>
        <name>beta-D-galactose</name>
        <dbReference type="ChEBI" id="CHEBI:27667"/>
    </ligand>
</feature>
<dbReference type="InterPro" id="IPR047215">
    <property type="entry name" value="Galactose_mutarotase-like"/>
</dbReference>
<evidence type="ECO:0000256" key="4">
    <source>
        <dbReference type="ARBA" id="ARBA00005028"/>
    </source>
</evidence>
<evidence type="ECO:0000256" key="8">
    <source>
        <dbReference type="ARBA" id="ARBA00014165"/>
    </source>
</evidence>
<evidence type="ECO:0000256" key="6">
    <source>
        <dbReference type="ARBA" id="ARBA00011245"/>
    </source>
</evidence>
<evidence type="ECO:0000256" key="11">
    <source>
        <dbReference type="ARBA" id="ARBA00022837"/>
    </source>
</evidence>
<feature type="binding site" evidence="17">
    <location>
        <begin position="122"/>
        <end position="123"/>
    </location>
    <ligand>
        <name>beta-D-galactose</name>
        <dbReference type="ChEBI" id="CHEBI:27667"/>
    </ligand>
</feature>
<comment type="subunit">
    <text evidence="6">Monomer.</text>
</comment>
<comment type="pathway">
    <text evidence="4 14">Carbohydrate metabolism; hexose metabolism.</text>
</comment>
<keyword evidence="9" id="KW-0963">Cytoplasm</keyword>
<dbReference type="GO" id="GO:0006006">
    <property type="term" value="P:glucose metabolic process"/>
    <property type="evidence" value="ECO:0007669"/>
    <property type="project" value="TreeGrafter"/>
</dbReference>
<feature type="compositionally biased region" description="Low complexity" evidence="18">
    <location>
        <begin position="26"/>
        <end position="42"/>
    </location>
</feature>
<keyword evidence="12 14" id="KW-0413">Isomerase</keyword>
<dbReference type="AlphaFoldDB" id="A0A327WVI6"/>
<keyword evidence="20" id="KW-1185">Reference proteome</keyword>
<sequence length="392" mass="42339">MKQLLLSAVLLGMLVGCNNSQKNQESSTMSDSTSTAAADSASGLPERSRFQKEIDGKQNDLYVLTNAKGMKVAITNYGGRMVSILVPDKDGNMVDVTLGHSSIDDYLAKESFFGTLVGRYGNRIAKGQFTLDGKTYKLPINNGPNSLHGGKKGFNARMWDATPVGNNALKLHYVSQDGEEGYPGTLTVDVTYTLTDDNGIRIEYQATTDKNTVVNLTNHAYFNLNGEGSGSVADHLIQINADRYTPVDATLIPTGELAPVEGTPFDLRKPVAIGERQDVDHPQIKNGGGFDHNLVLNGGQTAQPRLIATATSPKTGISMDVLTTEPGVQFYGGNFLDGKATGKSGKAYEKRNAFCLETQHFPDSPNHANFPSVVLKPGETYKTTTEYRFSVK</sequence>
<comment type="subcellular location">
    <subcellularLocation>
        <location evidence="3">Cytoplasm</location>
    </subcellularLocation>
</comment>
<protein>
    <recommendedName>
        <fullName evidence="8 14">Aldose 1-epimerase</fullName>
        <ecNumber evidence="7 14">5.1.3.3</ecNumber>
    </recommendedName>
</protein>
<evidence type="ECO:0000256" key="12">
    <source>
        <dbReference type="ARBA" id="ARBA00023235"/>
    </source>
</evidence>
<evidence type="ECO:0000256" key="13">
    <source>
        <dbReference type="ARBA" id="ARBA00023277"/>
    </source>
</evidence>
<evidence type="ECO:0000313" key="20">
    <source>
        <dbReference type="Proteomes" id="UP000248790"/>
    </source>
</evidence>
<dbReference type="CDD" id="cd09019">
    <property type="entry name" value="galactose_mutarotase_like"/>
    <property type="match status" value="1"/>
</dbReference>
<accession>A0A327WVI6</accession>
<evidence type="ECO:0000256" key="14">
    <source>
        <dbReference type="PIRNR" id="PIRNR005096"/>
    </source>
</evidence>
<dbReference type="EC" id="5.1.3.3" evidence="7 14"/>
<evidence type="ECO:0000313" key="19">
    <source>
        <dbReference type="EMBL" id="RAJ95465.1"/>
    </source>
</evidence>
<dbReference type="Gene3D" id="2.70.98.10">
    <property type="match status" value="1"/>
</dbReference>
<keyword evidence="11" id="KW-0106">Calcium</keyword>
<dbReference type="GO" id="GO:0030246">
    <property type="term" value="F:carbohydrate binding"/>
    <property type="evidence" value="ECO:0007669"/>
    <property type="project" value="InterPro"/>
</dbReference>
<dbReference type="Proteomes" id="UP000248790">
    <property type="component" value="Unassembled WGS sequence"/>
</dbReference>
<dbReference type="GO" id="GO:0004034">
    <property type="term" value="F:aldose 1-epimerase activity"/>
    <property type="evidence" value="ECO:0007669"/>
    <property type="project" value="UniProtKB-EC"/>
</dbReference>
<dbReference type="PANTHER" id="PTHR10091">
    <property type="entry name" value="ALDOSE-1-EPIMERASE"/>
    <property type="match status" value="1"/>
</dbReference>
<evidence type="ECO:0000256" key="2">
    <source>
        <dbReference type="ARBA" id="ARBA00001913"/>
    </source>
</evidence>
<dbReference type="PANTHER" id="PTHR10091:SF0">
    <property type="entry name" value="GALACTOSE MUTAROTASE"/>
    <property type="match status" value="1"/>
</dbReference>
<dbReference type="PIRSF" id="PIRSF005096">
    <property type="entry name" value="GALM"/>
    <property type="match status" value="1"/>
</dbReference>
<dbReference type="EMBL" id="QLMC01000004">
    <property type="protein sequence ID" value="RAJ95465.1"/>
    <property type="molecule type" value="Genomic_DNA"/>
</dbReference>
<feature type="region of interest" description="Disordered" evidence="18">
    <location>
        <begin position="21"/>
        <end position="47"/>
    </location>
</feature>